<comment type="caution">
    <text evidence="2">The sequence shown here is derived from an EMBL/GenBank/DDBJ whole genome shotgun (WGS) entry which is preliminary data.</text>
</comment>
<protein>
    <submittedName>
        <fullName evidence="2">Uncharacterized protein</fullName>
    </submittedName>
</protein>
<feature type="compositionally biased region" description="Low complexity" evidence="1">
    <location>
        <begin position="1"/>
        <end position="19"/>
    </location>
</feature>
<dbReference type="PANTHER" id="PTHR34213:SF2">
    <property type="entry name" value="NUCLEAR TRANSPORT FACTOR 2 (NTF2) FAMILY PROTEIN"/>
    <property type="match status" value="1"/>
</dbReference>
<evidence type="ECO:0000313" key="2">
    <source>
        <dbReference type="EMBL" id="OCB84312.1"/>
    </source>
</evidence>
<keyword evidence="3" id="KW-1185">Reference proteome</keyword>
<accession>A0A9Q5HQU3</accession>
<dbReference type="OrthoDB" id="2400485at2759"/>
<dbReference type="EMBL" id="LNZH02000216">
    <property type="protein sequence ID" value="OCB84312.1"/>
    <property type="molecule type" value="Genomic_DNA"/>
</dbReference>
<evidence type="ECO:0000313" key="3">
    <source>
        <dbReference type="Proteomes" id="UP000757232"/>
    </source>
</evidence>
<dbReference type="AlphaFoldDB" id="A0A9Q5HQU3"/>
<sequence>MRLHHSQSQTSSNSDASDQPTQIFHPSFVPKPSGILGSAASGAHYSGAKVHHRRTDIERASVTRGPSEISEGHQRVLDDLKELYCCRPSAEIFRRTFREDAELEDPWSSCKGVNEIASQPKIFAKSESIASRVLSSTSQPNKIIYAQTQEYTLRFIGVKRTVKSVIIVDLDEEDKIIRLQDQRNGEEPPIAWGIGTLRRINGRITTWIVRPPKDLRKTD</sequence>
<name>A0A9Q5HQU3_SANBA</name>
<evidence type="ECO:0000256" key="1">
    <source>
        <dbReference type="SAM" id="MobiDB-lite"/>
    </source>
</evidence>
<proteinExistence type="predicted"/>
<dbReference type="PANTHER" id="PTHR34213">
    <property type="entry name" value="NUCLEAR TRANSPORT FACTOR 2 (NTF2) FAMILY PROTEIN"/>
    <property type="match status" value="1"/>
</dbReference>
<gene>
    <name evidence="2" type="ORF">A7U60_g8992</name>
</gene>
<feature type="region of interest" description="Disordered" evidence="1">
    <location>
        <begin position="46"/>
        <end position="70"/>
    </location>
</feature>
<feature type="region of interest" description="Disordered" evidence="1">
    <location>
        <begin position="1"/>
        <end position="29"/>
    </location>
</feature>
<dbReference type="Proteomes" id="UP000757232">
    <property type="component" value="Unassembled WGS sequence"/>
</dbReference>
<organism evidence="2 3">
    <name type="scientific">Sanghuangporus baumii</name>
    <name type="common">Phellinus baumii</name>
    <dbReference type="NCBI Taxonomy" id="108892"/>
    <lineage>
        <taxon>Eukaryota</taxon>
        <taxon>Fungi</taxon>
        <taxon>Dikarya</taxon>
        <taxon>Basidiomycota</taxon>
        <taxon>Agaricomycotina</taxon>
        <taxon>Agaricomycetes</taxon>
        <taxon>Hymenochaetales</taxon>
        <taxon>Hymenochaetaceae</taxon>
        <taxon>Sanghuangporus</taxon>
    </lineage>
</organism>
<reference evidence="2" key="1">
    <citation type="submission" date="2016-06" db="EMBL/GenBank/DDBJ databases">
        <title>Draft Genome sequence of the fungus Inonotus baumii.</title>
        <authorList>
            <person name="Zhu H."/>
            <person name="Lin W."/>
        </authorList>
    </citation>
    <scope>NUCLEOTIDE SEQUENCE</scope>
    <source>
        <strain evidence="2">821</strain>
    </source>
</reference>